<reference evidence="2" key="3">
    <citation type="journal article" date="2021" name="Int. J. Parasitol.">
        <title>Comparative analysis of gene expression between Babesia bovis blood stages and kinetes allowed by improved genome annotation.</title>
        <authorList>
            <person name="Ueti M.W."/>
            <person name="Johnson W.C."/>
            <person name="Kappmeyer L.S."/>
            <person name="Herndon D.R."/>
            <person name="Mousel M.R."/>
            <person name="Reif K.E."/>
            <person name="Taus N.S."/>
            <person name="Ifeonu O.O."/>
            <person name="Silva J.C."/>
            <person name="Suarez C.E."/>
            <person name="Brayton K.A."/>
        </authorList>
    </citation>
    <scope>NUCLEOTIDE SEQUENCE [LARGE SCALE GENOMIC DNA]</scope>
</reference>
<dbReference type="InParanoid" id="A7ASK3"/>
<dbReference type="VEuPathDB" id="PiroplasmaDB:BBOV_IV011700"/>
<evidence type="ECO:0000313" key="2">
    <source>
        <dbReference type="Proteomes" id="UP000002173"/>
    </source>
</evidence>
<dbReference type="InterPro" id="IPR050754">
    <property type="entry name" value="FKBP4/5/8-like"/>
</dbReference>
<gene>
    <name evidence="1" type="ORF">BBOV_IV011700</name>
</gene>
<dbReference type="eggNOG" id="KOG0543">
    <property type="taxonomic scope" value="Eukaryota"/>
</dbReference>
<dbReference type="SUPFAM" id="SSF48452">
    <property type="entry name" value="TPR-like"/>
    <property type="match status" value="1"/>
</dbReference>
<dbReference type="Proteomes" id="UP000002173">
    <property type="component" value="Unassembled WGS sequence"/>
</dbReference>
<dbReference type="STRING" id="5865.A7ASK3"/>
<organism evidence="1 2">
    <name type="scientific">Babesia bovis</name>
    <dbReference type="NCBI Taxonomy" id="5865"/>
    <lineage>
        <taxon>Eukaryota</taxon>
        <taxon>Sar</taxon>
        <taxon>Alveolata</taxon>
        <taxon>Apicomplexa</taxon>
        <taxon>Aconoidasida</taxon>
        <taxon>Piroplasmida</taxon>
        <taxon>Babesiidae</taxon>
        <taxon>Babesia</taxon>
    </lineage>
</organism>
<dbReference type="PANTHER" id="PTHR46512:SF9">
    <property type="entry name" value="PEPTIDYLPROLYL ISOMERASE"/>
    <property type="match status" value="1"/>
</dbReference>
<protein>
    <submittedName>
        <fullName evidence="1">Uncharacterized protein</fullName>
    </submittedName>
</protein>
<dbReference type="OMA" id="EIDSECA"/>
<accession>A7ASK3</accession>
<dbReference type="InterPro" id="IPR011990">
    <property type="entry name" value="TPR-like_helical_dom_sf"/>
</dbReference>
<sequence>MVCNITTSVSARHFAERLLSEVPLKGSDDSCDKEPCSDDHSSNCGTHGSFPPGFGHDNSAERELFERDISDKYRGCQLLREEGKAAYTSGNYKLASNFYDKILIQLDYTFTDDPEWKAKFREIETSSHMNLGLCRFRLKEYRQAIFHCNRDFKKVLEIEDDNCTAREQLIAIDKLRQSDAHSERSLYTAMLGVKDDAGHISK</sequence>
<reference evidence="1 2" key="1">
    <citation type="journal article" date="2007" name="PLoS Pathog.">
        <title>Genome sequence of Babesia bovis and comparative analysis of apicomplexan hemoprotozoa.</title>
        <authorList>
            <person name="Brayton K.A."/>
            <person name="Lau A.O.T."/>
            <person name="Herndon D.R."/>
            <person name="Hannick L."/>
            <person name="Kappmeyer L.S."/>
            <person name="Berens S.J."/>
            <person name="Bidwell S.L."/>
            <person name="Brown W.C."/>
            <person name="Crabtree J."/>
            <person name="Fadrosh D."/>
            <person name="Feldblum T."/>
            <person name="Forberger H.A."/>
            <person name="Haas B.J."/>
            <person name="Howell J.M."/>
            <person name="Khouri H."/>
            <person name="Koo H."/>
            <person name="Mann D.J."/>
            <person name="Norimine J."/>
            <person name="Paulsen I.T."/>
            <person name="Radune D."/>
            <person name="Ren Q."/>
            <person name="Smith R.K. Jr."/>
            <person name="Suarez C.E."/>
            <person name="White O."/>
            <person name="Wortman J.R."/>
            <person name="Knowles D.P. Jr."/>
            <person name="McElwain T.F."/>
            <person name="Nene V.M."/>
        </authorList>
    </citation>
    <scope>NUCLEOTIDE SEQUENCE [LARGE SCALE GENOMIC DNA]</scope>
    <source>
        <strain evidence="1">T2Bo</strain>
    </source>
</reference>
<evidence type="ECO:0000313" key="1">
    <source>
        <dbReference type="EMBL" id="EDO07522.1"/>
    </source>
</evidence>
<reference evidence="2" key="2">
    <citation type="journal article" date="2020" name="Data Brief">
        <title>Transcriptome dataset of Babesia bovis life stages within vertebrate and invertebrate hosts.</title>
        <authorList>
            <person name="Ueti M.W."/>
            <person name="Johnson W.C."/>
            <person name="Kappmeyer L.S."/>
            <person name="Herndon D.R."/>
            <person name="Mousel M.R."/>
            <person name="Reif K.E."/>
            <person name="Taus N.S."/>
            <person name="Ifeonu O.O."/>
            <person name="Silva J.C."/>
            <person name="Suarez C.E."/>
            <person name="Brayton K.A."/>
        </authorList>
    </citation>
    <scope>NUCLEOTIDE SEQUENCE [LARGE SCALE GENOMIC DNA]</scope>
</reference>
<dbReference type="Gene3D" id="1.25.40.10">
    <property type="entry name" value="Tetratricopeptide repeat domain"/>
    <property type="match status" value="1"/>
</dbReference>
<dbReference type="PANTHER" id="PTHR46512">
    <property type="entry name" value="PEPTIDYLPROLYL ISOMERASE"/>
    <property type="match status" value="1"/>
</dbReference>
<proteinExistence type="predicted"/>
<keyword evidence="2" id="KW-1185">Reference proteome</keyword>
<dbReference type="EMBL" id="AAXT01000002">
    <property type="protein sequence ID" value="EDO07522.1"/>
    <property type="molecule type" value="Genomic_DNA"/>
</dbReference>
<comment type="caution">
    <text evidence="1">The sequence shown here is derived from an EMBL/GenBank/DDBJ whole genome shotgun (WGS) entry which is preliminary data.</text>
</comment>
<name>A7ASK3_BABBO</name>
<dbReference type="AlphaFoldDB" id="A7ASK3"/>